<name>A0A099NS94_PICKU</name>
<dbReference type="Proteomes" id="UP000029867">
    <property type="component" value="Unassembled WGS sequence"/>
</dbReference>
<comment type="caution">
    <text evidence="1">The sequence shown here is derived from an EMBL/GenBank/DDBJ whole genome shotgun (WGS) entry which is preliminary data.</text>
</comment>
<dbReference type="EMBL" id="JQFK01001295">
    <property type="protein sequence ID" value="KGK34776.1"/>
    <property type="molecule type" value="Genomic_DNA"/>
</dbReference>
<reference evidence="2" key="1">
    <citation type="journal article" date="2014" name="Microb. Cell Fact.">
        <title>Exploiting Issatchenkia orientalis SD108 for succinic acid production.</title>
        <authorList>
            <person name="Xiao H."/>
            <person name="Shao Z."/>
            <person name="Jiang Y."/>
            <person name="Dole S."/>
            <person name="Zhao H."/>
        </authorList>
    </citation>
    <scope>NUCLEOTIDE SEQUENCE [LARGE SCALE GENOMIC DNA]</scope>
    <source>
        <strain evidence="2">SD108</strain>
    </source>
</reference>
<accession>A0A099NS94</accession>
<dbReference type="VEuPathDB" id="FungiDB:C5L36_0C04510"/>
<dbReference type="AlphaFoldDB" id="A0A099NS94"/>
<sequence length="120" mass="13996">MIRSIFKVIDAFEHLGIHPNKDTLHLLIYKLNDIKGLRWRKDLLNFYVLLGTRKWGVSPDKTTEVLSAIQSPPGRPRLAITKRLINEGIDDSYFQNTMFHDYVTIEIESQKQSQIPMKTK</sequence>
<organism evidence="1 2">
    <name type="scientific">Pichia kudriavzevii</name>
    <name type="common">Yeast</name>
    <name type="synonym">Issatchenkia orientalis</name>
    <dbReference type="NCBI Taxonomy" id="4909"/>
    <lineage>
        <taxon>Eukaryota</taxon>
        <taxon>Fungi</taxon>
        <taxon>Dikarya</taxon>
        <taxon>Ascomycota</taxon>
        <taxon>Saccharomycotina</taxon>
        <taxon>Pichiomycetes</taxon>
        <taxon>Pichiales</taxon>
        <taxon>Pichiaceae</taxon>
        <taxon>Pichia</taxon>
    </lineage>
</organism>
<gene>
    <name evidence="1" type="ORF">JL09_g6075</name>
</gene>
<evidence type="ECO:0000313" key="1">
    <source>
        <dbReference type="EMBL" id="KGK34776.1"/>
    </source>
</evidence>
<protein>
    <submittedName>
        <fullName evidence="1">Uncharacterized protein</fullName>
    </submittedName>
</protein>
<dbReference type="HOGENOM" id="CLU_2049995_0_0_1"/>
<evidence type="ECO:0000313" key="2">
    <source>
        <dbReference type="Proteomes" id="UP000029867"/>
    </source>
</evidence>
<proteinExistence type="predicted"/>